<organism evidence="1 2">
    <name type="scientific">Papaver somniferum</name>
    <name type="common">Opium poppy</name>
    <dbReference type="NCBI Taxonomy" id="3469"/>
    <lineage>
        <taxon>Eukaryota</taxon>
        <taxon>Viridiplantae</taxon>
        <taxon>Streptophyta</taxon>
        <taxon>Embryophyta</taxon>
        <taxon>Tracheophyta</taxon>
        <taxon>Spermatophyta</taxon>
        <taxon>Magnoliopsida</taxon>
        <taxon>Ranunculales</taxon>
        <taxon>Papaveraceae</taxon>
        <taxon>Papaveroideae</taxon>
        <taxon>Papaver</taxon>
    </lineage>
</organism>
<reference evidence="1 2" key="1">
    <citation type="journal article" date="2018" name="Science">
        <title>The opium poppy genome and morphinan production.</title>
        <authorList>
            <person name="Guo L."/>
            <person name="Winzer T."/>
            <person name="Yang X."/>
            <person name="Li Y."/>
            <person name="Ning Z."/>
            <person name="He Z."/>
            <person name="Teodor R."/>
            <person name="Lu Y."/>
            <person name="Bowser T.A."/>
            <person name="Graham I.A."/>
            <person name="Ye K."/>
        </authorList>
    </citation>
    <scope>NUCLEOTIDE SEQUENCE [LARGE SCALE GENOMIC DNA]</scope>
    <source>
        <strain evidence="2">cv. HN1</strain>
        <tissue evidence="1">Leaves</tissue>
    </source>
</reference>
<gene>
    <name evidence="1" type="ORF">C5167_019192</name>
</gene>
<dbReference type="AlphaFoldDB" id="A0A4Y7ITK0"/>
<dbReference type="EMBL" id="CM010716">
    <property type="protein sequence ID" value="RZC50765.1"/>
    <property type="molecule type" value="Genomic_DNA"/>
</dbReference>
<proteinExistence type="predicted"/>
<evidence type="ECO:0000313" key="2">
    <source>
        <dbReference type="Proteomes" id="UP000316621"/>
    </source>
</evidence>
<name>A0A4Y7ITK0_PAPSO</name>
<evidence type="ECO:0000313" key="1">
    <source>
        <dbReference type="EMBL" id="RZC50765.1"/>
    </source>
</evidence>
<dbReference type="Gramene" id="RZC50765">
    <property type="protein sequence ID" value="RZC50765"/>
    <property type="gene ID" value="C5167_019192"/>
</dbReference>
<sequence>MGSSPRVQSYLLKLGGIRKPMKILSAILVVLVLADENVRLALKAALDNADTELVQSHVKTVGDIKRSLSEF</sequence>
<protein>
    <submittedName>
        <fullName evidence="1">Uncharacterized protein</fullName>
    </submittedName>
</protein>
<dbReference type="Proteomes" id="UP000316621">
    <property type="component" value="Chromosome 2"/>
</dbReference>
<keyword evidence="2" id="KW-1185">Reference proteome</keyword>
<accession>A0A4Y7ITK0</accession>